<dbReference type="Gene3D" id="1.10.10.1940">
    <property type="match status" value="1"/>
</dbReference>
<organism evidence="9 10">
    <name type="scientific">Meloidogyne javanica</name>
    <name type="common">Root-knot nematode worm</name>
    <dbReference type="NCBI Taxonomy" id="6303"/>
    <lineage>
        <taxon>Eukaryota</taxon>
        <taxon>Metazoa</taxon>
        <taxon>Ecdysozoa</taxon>
        <taxon>Nematoda</taxon>
        <taxon>Chromadorea</taxon>
        <taxon>Rhabditida</taxon>
        <taxon>Tylenchina</taxon>
        <taxon>Tylenchomorpha</taxon>
        <taxon>Tylenchoidea</taxon>
        <taxon>Meloidogynidae</taxon>
        <taxon>Meloidogyninae</taxon>
        <taxon>Meloidogyne</taxon>
        <taxon>Meloidogyne incognita group</taxon>
    </lineage>
</organism>
<feature type="binding site" evidence="5">
    <location>
        <position position="377"/>
    </location>
    <ligand>
        <name>Zn(2+)</name>
        <dbReference type="ChEBI" id="CHEBI:29105"/>
        <note>catalytic</note>
    </ligand>
</feature>
<dbReference type="PROSITE" id="PS51670">
    <property type="entry name" value="SHKT"/>
    <property type="match status" value="1"/>
</dbReference>
<feature type="active site" evidence="5">
    <location>
        <position position="374"/>
    </location>
</feature>
<dbReference type="GO" id="GO:0004222">
    <property type="term" value="F:metalloendopeptidase activity"/>
    <property type="evidence" value="ECO:0007669"/>
    <property type="project" value="UniProtKB-UniRule"/>
</dbReference>
<dbReference type="PANTHER" id="PTHR10127:SF802">
    <property type="entry name" value="ZINC METALLOPROTEINASE NAS-10"/>
    <property type="match status" value="1"/>
</dbReference>
<proteinExistence type="predicted"/>
<reference evidence="10" key="1">
    <citation type="submission" date="2022-11" db="UniProtKB">
        <authorList>
            <consortium name="WormBaseParasite"/>
        </authorList>
    </citation>
    <scope>IDENTIFICATION</scope>
</reference>
<evidence type="ECO:0000259" key="8">
    <source>
        <dbReference type="PROSITE" id="PS51864"/>
    </source>
</evidence>
<dbReference type="InterPro" id="IPR001506">
    <property type="entry name" value="Peptidase_M12A"/>
</dbReference>
<dbReference type="PANTHER" id="PTHR10127">
    <property type="entry name" value="DISCOIDIN, CUB, EGF, LAMININ , AND ZINC METALLOPROTEASE DOMAIN CONTAINING"/>
    <property type="match status" value="1"/>
</dbReference>
<dbReference type="Pfam" id="PF01400">
    <property type="entry name" value="Astacin"/>
    <property type="match status" value="1"/>
</dbReference>
<dbReference type="WBParaSite" id="scaffold23558_cov259.g20129">
    <property type="protein sequence ID" value="scaffold23558_cov259.g20129"/>
    <property type="gene ID" value="scaffold23558_cov259.g20129"/>
</dbReference>
<dbReference type="PRINTS" id="PR00480">
    <property type="entry name" value="ASTACIN"/>
</dbReference>
<dbReference type="AlphaFoldDB" id="A0A915LYS3"/>
<dbReference type="PROSITE" id="PS51864">
    <property type="entry name" value="ASTACIN"/>
    <property type="match status" value="1"/>
</dbReference>
<sequence length="491" mass="55714">MLITYYSLLFPILLPTNINAGYGHAPMHYYHQQTQQQQQATVPQLYYAPDINSPIPLHVQRRIMRFCTNKHPEHPKCRAHPEWIFPKGSLPSNPFTVDDDSDEFPQIVNFKLPPVPHPYKIEKNPLLGVPEELKKEIKVTENIQNPNSSIQQTIMGICAQTGDCMTQKPEAINQRANIAEQEVYIARGLNPHKPLEEIDFEVELRLSRSFQVKEGLVKLGGLDKFLTSSNNGVYQEDILLSEHQSNSMIFQIENQIQEAASHRHKRAGNSVFFEGVPALRWPRDEPIKYTFHPTITLEVDKETIRSAINEIQSKVPCLSFEEIEYTQALDSRIIYIKAGVTGTCGQGSVGRQDPVNAVYLTFSCSNSIGVAIHETLHALGLQHEQMRIDRDRYINIDYNNLDPKNYAEFAIVDKTKYTSYARNDPLMGQRNGLTASDIAELHRMYCAPESCADSNVYCGAWAVQNLCTGWNQGARNWMTENCPKSCGLCTE</sequence>
<dbReference type="Gene3D" id="3.40.390.10">
    <property type="entry name" value="Collagenase (Catalytic Domain)"/>
    <property type="match status" value="1"/>
</dbReference>
<protein>
    <recommendedName>
        <fullName evidence="6">Metalloendopeptidase</fullName>
        <ecNumber evidence="6">3.4.24.-</ecNumber>
    </recommendedName>
</protein>
<dbReference type="GO" id="GO:0008270">
    <property type="term" value="F:zinc ion binding"/>
    <property type="evidence" value="ECO:0007669"/>
    <property type="project" value="UniProtKB-UniRule"/>
</dbReference>
<dbReference type="SUPFAM" id="SSF55486">
    <property type="entry name" value="Metalloproteases ('zincins'), catalytic domain"/>
    <property type="match status" value="1"/>
</dbReference>
<evidence type="ECO:0000313" key="9">
    <source>
        <dbReference type="Proteomes" id="UP000887561"/>
    </source>
</evidence>
<accession>A0A915LYS3</accession>
<comment type="caution">
    <text evidence="4">Lacks conserved residue(s) required for the propagation of feature annotation.</text>
</comment>
<dbReference type="SMART" id="SM00254">
    <property type="entry name" value="ShKT"/>
    <property type="match status" value="1"/>
</dbReference>
<evidence type="ECO:0000256" key="3">
    <source>
        <dbReference type="ARBA" id="ARBA00023157"/>
    </source>
</evidence>
<dbReference type="Proteomes" id="UP000887561">
    <property type="component" value="Unplaced"/>
</dbReference>
<evidence type="ECO:0000256" key="6">
    <source>
        <dbReference type="RuleBase" id="RU361183"/>
    </source>
</evidence>
<dbReference type="Pfam" id="PF01549">
    <property type="entry name" value="ShK"/>
    <property type="match status" value="1"/>
</dbReference>
<dbReference type="InterPro" id="IPR006026">
    <property type="entry name" value="Peptidase_Metallo"/>
</dbReference>
<keyword evidence="3" id="KW-1015">Disulfide bond</keyword>
<evidence type="ECO:0000313" key="10">
    <source>
        <dbReference type="WBParaSite" id="scaffold23558_cov259.g20129"/>
    </source>
</evidence>
<dbReference type="SMART" id="SM00235">
    <property type="entry name" value="ZnMc"/>
    <property type="match status" value="1"/>
</dbReference>
<name>A0A915LYS3_MELJA</name>
<evidence type="ECO:0000259" key="7">
    <source>
        <dbReference type="PROSITE" id="PS51670"/>
    </source>
</evidence>
<keyword evidence="5 6" id="KW-0479">Metal-binding</keyword>
<comment type="function">
    <text evidence="1">Metalloprotease.</text>
</comment>
<feature type="domain" description="Peptidase M12A" evidence="8">
    <location>
        <begin position="269"/>
        <end position="447"/>
    </location>
</feature>
<feature type="binding site" evidence="5">
    <location>
        <position position="383"/>
    </location>
    <ligand>
        <name>Zn(2+)</name>
        <dbReference type="ChEBI" id="CHEBI:29105"/>
        <note>catalytic</note>
    </ligand>
</feature>
<dbReference type="InterPro" id="IPR003582">
    <property type="entry name" value="ShKT_dom"/>
</dbReference>
<feature type="domain" description="ShKT" evidence="7">
    <location>
        <begin position="451"/>
        <end position="489"/>
    </location>
</feature>
<feature type="chain" id="PRO_5038170249" description="Metalloendopeptidase" evidence="6">
    <location>
        <begin position="21"/>
        <end position="491"/>
    </location>
</feature>
<keyword evidence="5 6" id="KW-0862">Zinc</keyword>
<dbReference type="EC" id="3.4.24.-" evidence="6"/>
<keyword evidence="2" id="KW-0865">Zymogen</keyword>
<keyword evidence="5 6" id="KW-0645">Protease</keyword>
<feature type="signal peptide" evidence="6">
    <location>
        <begin position="1"/>
        <end position="20"/>
    </location>
</feature>
<dbReference type="InterPro" id="IPR024079">
    <property type="entry name" value="MetalloPept_cat_dom_sf"/>
</dbReference>
<keyword evidence="9" id="KW-1185">Reference proteome</keyword>
<keyword evidence="6" id="KW-0732">Signal</keyword>
<keyword evidence="5 6" id="KW-0378">Hydrolase</keyword>
<evidence type="ECO:0000256" key="5">
    <source>
        <dbReference type="PROSITE-ProRule" id="PRU01211"/>
    </source>
</evidence>
<evidence type="ECO:0000256" key="1">
    <source>
        <dbReference type="ARBA" id="ARBA00002657"/>
    </source>
</evidence>
<feature type="binding site" evidence="5">
    <location>
        <position position="373"/>
    </location>
    <ligand>
        <name>Zn(2+)</name>
        <dbReference type="ChEBI" id="CHEBI:29105"/>
        <note>catalytic</note>
    </ligand>
</feature>
<dbReference type="GO" id="GO:0006508">
    <property type="term" value="P:proteolysis"/>
    <property type="evidence" value="ECO:0007669"/>
    <property type="project" value="UniProtKB-KW"/>
</dbReference>
<keyword evidence="5 6" id="KW-0482">Metalloprotease</keyword>
<evidence type="ECO:0000256" key="2">
    <source>
        <dbReference type="ARBA" id="ARBA00023145"/>
    </source>
</evidence>
<evidence type="ECO:0000256" key="4">
    <source>
        <dbReference type="PROSITE-ProRule" id="PRU01005"/>
    </source>
</evidence>
<comment type="cofactor">
    <cofactor evidence="5 6">
        <name>Zn(2+)</name>
        <dbReference type="ChEBI" id="CHEBI:29105"/>
    </cofactor>
    <text evidence="5 6">Binds 1 zinc ion per subunit.</text>
</comment>